<comment type="caution">
    <text evidence="3">The sequence shown here is derived from an EMBL/GenBank/DDBJ whole genome shotgun (WGS) entry which is preliminary data.</text>
</comment>
<name>A0A3P3F629_9HYPH</name>
<comment type="similarity">
    <text evidence="1">Belongs to the amidase family.</text>
</comment>
<dbReference type="Pfam" id="PF01425">
    <property type="entry name" value="Amidase"/>
    <property type="match status" value="2"/>
</dbReference>
<dbReference type="Proteomes" id="UP000273786">
    <property type="component" value="Unassembled WGS sequence"/>
</dbReference>
<dbReference type="GO" id="GO:0003824">
    <property type="term" value="F:catalytic activity"/>
    <property type="evidence" value="ECO:0007669"/>
    <property type="project" value="InterPro"/>
</dbReference>
<dbReference type="RefSeq" id="WP_125005557.1">
    <property type="nucleotide sequence ID" value="NZ_RQXT01000055.1"/>
</dbReference>
<sequence length="467" mass="49168">MDLAFSSTIELAAAIATRKISALEALDAHLAQIDRHNEAINAVVILDREGARERAKQADAALARGDRLGPLHGVPFTLKDAHETAGMKTTVGFPPFADYVPRQDSPVVARLKAADAVLVGKTNVATMLSDWQSDNPLFGRTGNPWDLSRTAGGSSGGAAAAVAAGLTPFDIGTDMQDSIRLPAAFCGVYGLKPTEHRVSLAGAFPDPGSIPRSVRLMSCVGPIARNPEDLALIYQIIAGPDGADTDLAPVPGDPMPKLELKSIRIAFAGTFPALPVAAEISAAVERFAAGLASAGARVEEASLPKLDLHDDLAEGGKLIGMMLEAAQPEPPAQPTPVSRWFAALARRDRSILAWERFFESCDALLCPVAMTTAFPHCKPGSALTVNGKDESYWMLPAYGAVFNYSGHPALAFPCGRDNDGLPIGLQLVGRHWSEARLLGIAAAIAPLTGGFRRPPGLLSETRQRVGA</sequence>
<accession>A0A3P3F629</accession>
<reference evidence="3 4" key="1">
    <citation type="submission" date="2018-11" db="EMBL/GenBank/DDBJ databases">
        <title>the genome of Mesorhizobium tamadayense DSM 28320.</title>
        <authorList>
            <person name="Gao J."/>
        </authorList>
    </citation>
    <scope>NUCLEOTIDE SEQUENCE [LARGE SCALE GENOMIC DNA]</scope>
    <source>
        <strain evidence="3 4">DSM 28320</strain>
    </source>
</reference>
<keyword evidence="4" id="KW-1185">Reference proteome</keyword>
<dbReference type="OrthoDB" id="9814821at2"/>
<feature type="domain" description="Amidase" evidence="2">
    <location>
        <begin position="342"/>
        <end position="438"/>
    </location>
</feature>
<evidence type="ECO:0000313" key="4">
    <source>
        <dbReference type="Proteomes" id="UP000273786"/>
    </source>
</evidence>
<protein>
    <submittedName>
        <fullName evidence="3">Amidase</fullName>
    </submittedName>
</protein>
<feature type="domain" description="Amidase" evidence="2">
    <location>
        <begin position="24"/>
        <end position="309"/>
    </location>
</feature>
<dbReference type="InterPro" id="IPR023631">
    <property type="entry name" value="Amidase_dom"/>
</dbReference>
<dbReference type="PANTHER" id="PTHR11895:SF7">
    <property type="entry name" value="GLUTAMYL-TRNA(GLN) AMIDOTRANSFERASE SUBUNIT A, MITOCHONDRIAL"/>
    <property type="match status" value="1"/>
</dbReference>
<dbReference type="SUPFAM" id="SSF75304">
    <property type="entry name" value="Amidase signature (AS) enzymes"/>
    <property type="match status" value="1"/>
</dbReference>
<evidence type="ECO:0000259" key="2">
    <source>
        <dbReference type="Pfam" id="PF01425"/>
    </source>
</evidence>
<dbReference type="InterPro" id="IPR036928">
    <property type="entry name" value="AS_sf"/>
</dbReference>
<evidence type="ECO:0000256" key="1">
    <source>
        <dbReference type="ARBA" id="ARBA00009199"/>
    </source>
</evidence>
<dbReference type="Gene3D" id="3.90.1300.10">
    <property type="entry name" value="Amidase signature (AS) domain"/>
    <property type="match status" value="1"/>
</dbReference>
<dbReference type="AlphaFoldDB" id="A0A3P3F629"/>
<dbReference type="InterPro" id="IPR000120">
    <property type="entry name" value="Amidase"/>
</dbReference>
<proteinExistence type="inferred from homology"/>
<dbReference type="EMBL" id="RQXT01000055">
    <property type="protein sequence ID" value="RRH93028.1"/>
    <property type="molecule type" value="Genomic_DNA"/>
</dbReference>
<evidence type="ECO:0000313" key="3">
    <source>
        <dbReference type="EMBL" id="RRH93028.1"/>
    </source>
</evidence>
<dbReference type="PANTHER" id="PTHR11895">
    <property type="entry name" value="TRANSAMIDASE"/>
    <property type="match status" value="1"/>
</dbReference>
<gene>
    <name evidence="3" type="ORF">EH240_30530</name>
</gene>
<organism evidence="3 4">
    <name type="scientific">Mesorhizobium tamadayense</name>
    <dbReference type="NCBI Taxonomy" id="425306"/>
    <lineage>
        <taxon>Bacteria</taxon>
        <taxon>Pseudomonadati</taxon>
        <taxon>Pseudomonadota</taxon>
        <taxon>Alphaproteobacteria</taxon>
        <taxon>Hyphomicrobiales</taxon>
        <taxon>Phyllobacteriaceae</taxon>
        <taxon>Mesorhizobium</taxon>
    </lineage>
</organism>